<dbReference type="Proteomes" id="UP000183376">
    <property type="component" value="Chromosome I"/>
</dbReference>
<evidence type="ECO:0000259" key="2">
    <source>
        <dbReference type="Pfam" id="PF13556"/>
    </source>
</evidence>
<dbReference type="PANTHER" id="PTHR33744:SF1">
    <property type="entry name" value="DNA-BINDING TRANSCRIPTIONAL ACTIVATOR ADER"/>
    <property type="match status" value="1"/>
</dbReference>
<dbReference type="OrthoDB" id="8450798at2"/>
<proteinExistence type="predicted"/>
<dbReference type="PANTHER" id="PTHR33744">
    <property type="entry name" value="CARBOHYDRATE DIACID REGULATOR"/>
    <property type="match status" value="1"/>
</dbReference>
<organism evidence="3 4">
    <name type="scientific">Allokutzneria albata</name>
    <name type="common">Kibdelosporangium albatum</name>
    <dbReference type="NCBI Taxonomy" id="211114"/>
    <lineage>
        <taxon>Bacteria</taxon>
        <taxon>Bacillati</taxon>
        <taxon>Actinomycetota</taxon>
        <taxon>Actinomycetes</taxon>
        <taxon>Pseudonocardiales</taxon>
        <taxon>Pseudonocardiaceae</taxon>
        <taxon>Allokutzneria</taxon>
    </lineage>
</organism>
<accession>A0A1G9WJE8</accession>
<evidence type="ECO:0000313" key="3">
    <source>
        <dbReference type="EMBL" id="SDM84610.1"/>
    </source>
</evidence>
<dbReference type="InterPro" id="IPR012914">
    <property type="entry name" value="PucR_dom"/>
</dbReference>
<dbReference type="AlphaFoldDB" id="A0A1G9WJE8"/>
<reference evidence="3 4" key="1">
    <citation type="submission" date="2016-10" db="EMBL/GenBank/DDBJ databases">
        <authorList>
            <person name="de Groot N.N."/>
        </authorList>
    </citation>
    <scope>NUCLEOTIDE SEQUENCE [LARGE SCALE GENOMIC DNA]</scope>
    <source>
        <strain evidence="3 4">DSM 44149</strain>
    </source>
</reference>
<dbReference type="InterPro" id="IPR025736">
    <property type="entry name" value="PucR_C-HTH_dom"/>
</dbReference>
<dbReference type="STRING" id="211114.SAMN04489726_3647"/>
<dbReference type="InterPro" id="IPR042070">
    <property type="entry name" value="PucR_C-HTH_sf"/>
</dbReference>
<gene>
    <name evidence="3" type="ORF">SAMN04489726_3647</name>
</gene>
<feature type="domain" description="PucR C-terminal helix-turn-helix" evidence="2">
    <location>
        <begin position="402"/>
        <end position="459"/>
    </location>
</feature>
<protein>
    <submittedName>
        <fullName evidence="3">DNA-binding transcriptional regulator, PucR family</fullName>
    </submittedName>
</protein>
<keyword evidence="4" id="KW-1185">Reference proteome</keyword>
<dbReference type="InterPro" id="IPR051448">
    <property type="entry name" value="CdaR-like_regulators"/>
</dbReference>
<dbReference type="Gene3D" id="1.10.10.2840">
    <property type="entry name" value="PucR C-terminal helix-turn-helix domain"/>
    <property type="match status" value="1"/>
</dbReference>
<dbReference type="Pfam" id="PF13556">
    <property type="entry name" value="HTH_30"/>
    <property type="match status" value="1"/>
</dbReference>
<evidence type="ECO:0000313" key="4">
    <source>
        <dbReference type="Proteomes" id="UP000183376"/>
    </source>
</evidence>
<dbReference type="Pfam" id="PF07905">
    <property type="entry name" value="PucR"/>
    <property type="match status" value="1"/>
</dbReference>
<evidence type="ECO:0000259" key="1">
    <source>
        <dbReference type="Pfam" id="PF07905"/>
    </source>
</evidence>
<sequence length="463" mass="49272">MEMPTVALSDLVARPDLGLTVLVGPVEGRRVRWVHVSELRDPGRYLIGNELLFTAGVDFPSSAEEIDLYVRRLAEAGAAALGFGVTPVHDAVPPLLISACERHGLPLLLVSIQVTFLRIGQEVSLMLAEAERAGMRRLSTAQAALTKAAASDGAVAVVRRLAKLLSGWTVLFDPSGRRIASGGSAPPDDELRLVERVRAPKGPSAATAHHGSRQLVAHALRGAGSGPRSVLVAGDSFEPADRAVLSVGVALLSLLVASTRSSPDLTAGVLGLAVNGVDSAALLEKALEAPPDTRWRVVRARRVRRNADAFDTPLVAPVADGFLVVLPEDRPYAPKGWLTGASGPVPLGELRSAALRASRLFAEAVIEGRSRVDSSTVDSLVSSKDAQSFARRSLRPVLEAGLLDTLHAWLAHHGGWDAAADALGVHRNTVRHRITRIGELLGRDLSTPDTRAELWLSLRWLRD</sequence>
<dbReference type="eggNOG" id="COG2508">
    <property type="taxonomic scope" value="Bacteria"/>
</dbReference>
<name>A0A1G9WJE8_ALLAB</name>
<dbReference type="GO" id="GO:0003677">
    <property type="term" value="F:DNA binding"/>
    <property type="evidence" value="ECO:0007669"/>
    <property type="project" value="UniProtKB-KW"/>
</dbReference>
<feature type="domain" description="Purine catabolism PurC-like" evidence="1">
    <location>
        <begin position="11"/>
        <end position="124"/>
    </location>
</feature>
<keyword evidence="3" id="KW-0238">DNA-binding</keyword>
<dbReference type="EMBL" id="LT629701">
    <property type="protein sequence ID" value="SDM84610.1"/>
    <property type="molecule type" value="Genomic_DNA"/>
</dbReference>